<feature type="compositionally biased region" description="Basic and acidic residues" evidence="1">
    <location>
        <begin position="290"/>
        <end position="300"/>
    </location>
</feature>
<name>A0AAW2ZCR1_9EUKA</name>
<dbReference type="Pfam" id="PF09747">
    <property type="entry name" value="CCD97-like_C"/>
    <property type="match status" value="1"/>
</dbReference>
<protein>
    <submittedName>
        <fullName evidence="3">Coiled-coil domain-containing protein</fullName>
    </submittedName>
</protein>
<feature type="region of interest" description="Disordered" evidence="1">
    <location>
        <begin position="187"/>
        <end position="230"/>
    </location>
</feature>
<accession>A0AAW2ZCR1</accession>
<evidence type="ECO:0000259" key="2">
    <source>
        <dbReference type="Pfam" id="PF09747"/>
    </source>
</evidence>
<organism evidence="3 4">
    <name type="scientific">Acrasis kona</name>
    <dbReference type="NCBI Taxonomy" id="1008807"/>
    <lineage>
        <taxon>Eukaryota</taxon>
        <taxon>Discoba</taxon>
        <taxon>Heterolobosea</taxon>
        <taxon>Tetramitia</taxon>
        <taxon>Eutetramitia</taxon>
        <taxon>Acrasidae</taxon>
        <taxon>Acrasis</taxon>
    </lineage>
</organism>
<evidence type="ECO:0000313" key="4">
    <source>
        <dbReference type="Proteomes" id="UP001431209"/>
    </source>
</evidence>
<dbReference type="EMBL" id="JAOPGA020001351">
    <property type="protein sequence ID" value="KAL0487578.1"/>
    <property type="molecule type" value="Genomic_DNA"/>
</dbReference>
<keyword evidence="4" id="KW-1185">Reference proteome</keyword>
<dbReference type="PANTHER" id="PTHR31840">
    <property type="entry name" value="COILED-COIL DOMAIN-CONTAINING PROTEIN 97"/>
    <property type="match status" value="1"/>
</dbReference>
<feature type="region of interest" description="Disordered" evidence="1">
    <location>
        <begin position="276"/>
        <end position="300"/>
    </location>
</feature>
<evidence type="ECO:0000313" key="3">
    <source>
        <dbReference type="EMBL" id="KAL0487578.1"/>
    </source>
</evidence>
<dbReference type="PANTHER" id="PTHR31840:SF1">
    <property type="entry name" value="COILED-COIL DOMAIN-CONTAINING PROTEIN 97"/>
    <property type="match status" value="1"/>
</dbReference>
<reference evidence="3 4" key="1">
    <citation type="submission" date="2024-03" db="EMBL/GenBank/DDBJ databases">
        <title>The Acrasis kona genome and developmental transcriptomes reveal deep origins of eukaryotic multicellular pathways.</title>
        <authorList>
            <person name="Sheikh S."/>
            <person name="Fu C.-J."/>
            <person name="Brown M.W."/>
            <person name="Baldauf S.L."/>
        </authorList>
    </citation>
    <scope>NUCLEOTIDE SEQUENCE [LARGE SCALE GENOMIC DNA]</scope>
    <source>
        <strain evidence="3 4">ATCC MYA-3509</strain>
    </source>
</reference>
<feature type="domain" description="CCD97-like C-terminal" evidence="2">
    <location>
        <begin position="111"/>
        <end position="283"/>
    </location>
</feature>
<dbReference type="AlphaFoldDB" id="A0AAW2ZCR1"/>
<proteinExistence type="predicted"/>
<evidence type="ECO:0000256" key="1">
    <source>
        <dbReference type="SAM" id="MobiDB-lite"/>
    </source>
</evidence>
<comment type="caution">
    <text evidence="3">The sequence shown here is derived from an EMBL/GenBank/DDBJ whole genome shotgun (WGS) entry which is preliminary data.</text>
</comment>
<feature type="compositionally biased region" description="Acidic residues" evidence="1">
    <location>
        <begin position="279"/>
        <end position="289"/>
    </location>
</feature>
<dbReference type="InterPro" id="IPR040233">
    <property type="entry name" value="CCD97-like_C"/>
</dbReference>
<sequence length="300" mass="35723">MNLEQVNELSRRIVRNPRFLIRYSKSDERIDEEEAEERKQKHYDNLISNLIQTQPALFLVNVKERYGVLLESSDVDLFNQFKQYKDDYETNWYLSKLSGKSNPNKSKSNKNARYLLMQKLKSDEDFFSLESMRIRAPELYHHFVGQHVEKTSDATNKTTSTDPNGHTLFPKDMKLYEKLLYNDDLNEAQEEERKRGDIEEFDSDDEEGDEEVNEDVDSELMSEDQDEEAKLRYEEEFRSFMEERFLSGGDAKFINYNKLEAELNVEDMNEFVTDQEEKYFDEDDYDDCEVGEKSDYENVE</sequence>
<gene>
    <name evidence="3" type="ORF">AKO1_000342</name>
</gene>
<dbReference type="InterPro" id="IPR018613">
    <property type="entry name" value="Ccdc97-like"/>
</dbReference>
<dbReference type="Proteomes" id="UP001431209">
    <property type="component" value="Unassembled WGS sequence"/>
</dbReference>
<feature type="compositionally biased region" description="Acidic residues" evidence="1">
    <location>
        <begin position="199"/>
        <end position="227"/>
    </location>
</feature>